<organism evidence="1 2">
    <name type="scientific">Cudoniella acicularis</name>
    <dbReference type="NCBI Taxonomy" id="354080"/>
    <lineage>
        <taxon>Eukaryota</taxon>
        <taxon>Fungi</taxon>
        <taxon>Dikarya</taxon>
        <taxon>Ascomycota</taxon>
        <taxon>Pezizomycotina</taxon>
        <taxon>Leotiomycetes</taxon>
        <taxon>Helotiales</taxon>
        <taxon>Tricladiaceae</taxon>
        <taxon>Cudoniella</taxon>
    </lineage>
</organism>
<dbReference type="Proteomes" id="UP000566819">
    <property type="component" value="Unassembled WGS sequence"/>
</dbReference>
<dbReference type="InterPro" id="IPR038883">
    <property type="entry name" value="AN11006-like"/>
</dbReference>
<evidence type="ECO:0000313" key="1">
    <source>
        <dbReference type="EMBL" id="KAF4622741.1"/>
    </source>
</evidence>
<proteinExistence type="predicted"/>
<dbReference type="EMBL" id="JAAMPI010001847">
    <property type="protein sequence ID" value="KAF4622741.1"/>
    <property type="molecule type" value="Genomic_DNA"/>
</dbReference>
<reference evidence="1 2" key="1">
    <citation type="submission" date="2020-03" db="EMBL/GenBank/DDBJ databases">
        <title>Draft Genome Sequence of Cudoniella acicularis.</title>
        <authorList>
            <person name="Buettner E."/>
            <person name="Kellner H."/>
        </authorList>
    </citation>
    <scope>NUCLEOTIDE SEQUENCE [LARGE SCALE GENOMIC DNA]</scope>
    <source>
        <strain evidence="1 2">DSM 108380</strain>
    </source>
</reference>
<evidence type="ECO:0000313" key="2">
    <source>
        <dbReference type="Proteomes" id="UP000566819"/>
    </source>
</evidence>
<protein>
    <submittedName>
        <fullName evidence="1">Uncharacterized protein</fullName>
    </submittedName>
</protein>
<gene>
    <name evidence="1" type="ORF">G7Y89_g14288</name>
</gene>
<dbReference type="OrthoDB" id="5413827at2759"/>
<dbReference type="PANTHER" id="PTHR42085">
    <property type="entry name" value="F-BOX DOMAIN-CONTAINING PROTEIN"/>
    <property type="match status" value="1"/>
</dbReference>
<name>A0A8H4R4Q4_9HELO</name>
<accession>A0A8H4R4Q4</accession>
<keyword evidence="2" id="KW-1185">Reference proteome</keyword>
<dbReference type="PANTHER" id="PTHR42085:SF1">
    <property type="entry name" value="F-BOX DOMAIN-CONTAINING PROTEIN"/>
    <property type="match status" value="1"/>
</dbReference>
<sequence>MLRWKRIMEPVFLLSHLEERGIFNPTYYNLVLSPLQRSRSNLKFKQSALISTVFEKQRPNIHYSFGLNLPLLFTKDEAIKAITIAKLQSDTPRGLGPMLSKLPKELRDKIYIFALPKAEWKVGGADTPGKLNFVRGTGDPSGFYFLFREDFTLLRVNKQIRQEALPLTYRRTVFHLDDIDDVIKLLIAVGDVGRDNIESLELAWQSRSDFECQWAEAPVPNEYSLTLPTLHVRKCVQLLSQCKNLKFLRLYFEREVIRGMSPDTYKSDPSIGELCSVRGIERVEIWDLSYEPLKCGFVNWLKEVIESPRQDRVDTEMPR</sequence>
<comment type="caution">
    <text evidence="1">The sequence shown here is derived from an EMBL/GenBank/DDBJ whole genome shotgun (WGS) entry which is preliminary data.</text>
</comment>
<dbReference type="AlphaFoldDB" id="A0A8H4R4Q4"/>